<keyword evidence="1" id="KW-0175">Coiled coil</keyword>
<dbReference type="SUPFAM" id="SSF52540">
    <property type="entry name" value="P-loop containing nucleoside triphosphate hydrolases"/>
    <property type="match status" value="1"/>
</dbReference>
<feature type="coiled-coil region" evidence="1">
    <location>
        <begin position="161"/>
        <end position="196"/>
    </location>
</feature>
<feature type="transmembrane region" description="Helical" evidence="2">
    <location>
        <begin position="275"/>
        <end position="295"/>
    </location>
</feature>
<dbReference type="GO" id="GO:0004713">
    <property type="term" value="F:protein tyrosine kinase activity"/>
    <property type="evidence" value="ECO:0007669"/>
    <property type="project" value="TreeGrafter"/>
</dbReference>
<name>X0TFS0_9ZZZZ</name>
<feature type="domain" description="Tyrosine-protein kinase G-rich" evidence="3">
    <location>
        <begin position="224"/>
        <end position="294"/>
    </location>
</feature>
<evidence type="ECO:0000259" key="3">
    <source>
        <dbReference type="Pfam" id="PF13807"/>
    </source>
</evidence>
<keyword evidence="2" id="KW-1133">Transmembrane helix</keyword>
<proteinExistence type="predicted"/>
<dbReference type="PANTHER" id="PTHR32309">
    <property type="entry name" value="TYROSINE-PROTEIN KINASE"/>
    <property type="match status" value="1"/>
</dbReference>
<dbReference type="GO" id="GO:0005886">
    <property type="term" value="C:plasma membrane"/>
    <property type="evidence" value="ECO:0007669"/>
    <property type="project" value="TreeGrafter"/>
</dbReference>
<feature type="non-terminal residue" evidence="4">
    <location>
        <position position="460"/>
    </location>
</feature>
<dbReference type="Pfam" id="PF13807">
    <property type="entry name" value="GNVR"/>
    <property type="match status" value="1"/>
</dbReference>
<dbReference type="Gene3D" id="3.40.50.300">
    <property type="entry name" value="P-loop containing nucleotide triphosphate hydrolases"/>
    <property type="match status" value="1"/>
</dbReference>
<dbReference type="InterPro" id="IPR050445">
    <property type="entry name" value="Bact_polysacc_biosynth/exp"/>
</dbReference>
<protein>
    <recommendedName>
        <fullName evidence="3">Tyrosine-protein kinase G-rich domain-containing protein</fullName>
    </recommendedName>
</protein>
<accession>X0TFS0</accession>
<reference evidence="4" key="1">
    <citation type="journal article" date="2014" name="Front. Microbiol.">
        <title>High frequency of phylogenetically diverse reductive dehalogenase-homologous genes in deep subseafloor sedimentary metagenomes.</title>
        <authorList>
            <person name="Kawai M."/>
            <person name="Futagami T."/>
            <person name="Toyoda A."/>
            <person name="Takaki Y."/>
            <person name="Nishi S."/>
            <person name="Hori S."/>
            <person name="Arai W."/>
            <person name="Tsubouchi T."/>
            <person name="Morono Y."/>
            <person name="Uchiyama I."/>
            <person name="Ito T."/>
            <person name="Fujiyama A."/>
            <person name="Inagaki F."/>
            <person name="Takami H."/>
        </authorList>
    </citation>
    <scope>NUCLEOTIDE SEQUENCE</scope>
    <source>
        <strain evidence="4">Expedition CK06-06</strain>
    </source>
</reference>
<dbReference type="PANTHER" id="PTHR32309:SF13">
    <property type="entry name" value="FERRIC ENTEROBACTIN TRANSPORT PROTEIN FEPE"/>
    <property type="match status" value="1"/>
</dbReference>
<comment type="caution">
    <text evidence="4">The sequence shown here is derived from an EMBL/GenBank/DDBJ whole genome shotgun (WGS) entry which is preliminary data.</text>
</comment>
<feature type="non-terminal residue" evidence="4">
    <location>
        <position position="1"/>
    </location>
</feature>
<keyword evidence="2" id="KW-0472">Membrane</keyword>
<dbReference type="EMBL" id="BARS01004228">
    <property type="protein sequence ID" value="GAF74920.1"/>
    <property type="molecule type" value="Genomic_DNA"/>
</dbReference>
<evidence type="ECO:0000313" key="4">
    <source>
        <dbReference type="EMBL" id="GAF74920.1"/>
    </source>
</evidence>
<keyword evidence="2" id="KW-0812">Transmembrane</keyword>
<organism evidence="4">
    <name type="scientific">marine sediment metagenome</name>
    <dbReference type="NCBI Taxonomy" id="412755"/>
    <lineage>
        <taxon>unclassified sequences</taxon>
        <taxon>metagenomes</taxon>
        <taxon>ecological metagenomes</taxon>
    </lineage>
</organism>
<dbReference type="InterPro" id="IPR032807">
    <property type="entry name" value="GNVR"/>
</dbReference>
<dbReference type="AlphaFoldDB" id="X0TFS0"/>
<evidence type="ECO:0000256" key="2">
    <source>
        <dbReference type="SAM" id="Phobius"/>
    </source>
</evidence>
<sequence length="460" mass="52446">TRLLKISIEDHDEIMAMDMANSLSRAYIEFNIANRLRSSQNTLSWMTDQLYGMKKKLEDAEEQFLTYKQQEKLFSVEGRQKVIAQKIEDFNDAYIKSRNKRLELEAKLKELRRSSQGGVNIVHVRSLIQNPLIDNLYSQLLTSEVELSRLSKVYKSKHPKVVQIKTKIDNTRNKLQEELKKEVQSLESERSVLLAREKVLQKTIADFEGEALGANRKELRYTILERNVETNQRLYDTLLSKIKESNIVGTVDVSNIRIAEKAVLPQSPVKPKKKLNLILSIIFGLMTGIGLSFLWEYLDRSLRTEEDVQRYLDMTVLSVIPVADLAKRSTLSKGKDGVTKIEKKSRFRHHESTNLSTLFLDNYPINSSFAEAYRTLRTNIKFSLMEKGLRSLLLTSAGEEEGKTSTVANLAYAMVQTGASVLMIDADLRKPYLSRLFPSQQSPGLTGLLSDVFSSNIQKG</sequence>
<gene>
    <name evidence="4" type="ORF">S01H1_08231</name>
</gene>
<dbReference type="InterPro" id="IPR027417">
    <property type="entry name" value="P-loop_NTPase"/>
</dbReference>
<evidence type="ECO:0000256" key="1">
    <source>
        <dbReference type="SAM" id="Coils"/>
    </source>
</evidence>